<name>U2YB09_9SPHN</name>
<dbReference type="OrthoDB" id="7770344at2"/>
<dbReference type="KEGG" id="ntd:EGO55_07290"/>
<sequence length="191" mass="21652">MPHTLSRQTKLHVMIKVPPMQRADCVACRDAHGVSPHFGANRYHCTMLPLGLWATWTDERVAHLIAALGRFDVEPFRMEFDQIGPGQGNGVALKPRAGLRGAGAFHRALCDHLLRAGVVWEQPDTYKFRLHIHLAYRGPHRGWAGTTVPIDPIGWLADEFQLVHSIDGEQRHEVLGRWPMVRRQYIFPFAA</sequence>
<keyword evidence="2" id="KW-1185">Reference proteome</keyword>
<accession>U2YB09</accession>
<reference evidence="1 2" key="1">
    <citation type="submission" date="2013-09" db="EMBL/GenBank/DDBJ databases">
        <title>Whole genome shotgun sequence of Novosphingobium tardaugens NBRC 16725.</title>
        <authorList>
            <person name="Isaki S."/>
            <person name="Hosoyama A."/>
            <person name="Tsuchikane K."/>
            <person name="Katsumata H."/>
            <person name="Ando Y."/>
            <person name="Yamazaki S."/>
            <person name="Fujita N."/>
        </authorList>
    </citation>
    <scope>NUCLEOTIDE SEQUENCE [LARGE SCALE GENOMIC DNA]</scope>
    <source>
        <strain evidence="1 2">NBRC 16725</strain>
    </source>
</reference>
<dbReference type="eggNOG" id="COG1514">
    <property type="taxonomic scope" value="Bacteria"/>
</dbReference>
<protein>
    <recommendedName>
        <fullName evidence="3">2'-5' RNA ligase family protein</fullName>
    </recommendedName>
</protein>
<dbReference type="SUPFAM" id="SSF55144">
    <property type="entry name" value="LigT-like"/>
    <property type="match status" value="1"/>
</dbReference>
<proteinExistence type="predicted"/>
<dbReference type="RefSeq" id="WP_021691449.1">
    <property type="nucleotide sequence ID" value="NZ_BASZ01000010.1"/>
</dbReference>
<comment type="caution">
    <text evidence="1">The sequence shown here is derived from an EMBL/GenBank/DDBJ whole genome shotgun (WGS) entry which is preliminary data.</text>
</comment>
<evidence type="ECO:0008006" key="3">
    <source>
        <dbReference type="Google" id="ProtNLM"/>
    </source>
</evidence>
<dbReference type="Gene3D" id="3.90.1140.10">
    <property type="entry name" value="Cyclic phosphodiesterase"/>
    <property type="match status" value="1"/>
</dbReference>
<dbReference type="EMBL" id="BASZ01000010">
    <property type="protein sequence ID" value="GAD50631.1"/>
    <property type="molecule type" value="Genomic_DNA"/>
</dbReference>
<dbReference type="AlphaFoldDB" id="U2YB09"/>
<organism evidence="1 2">
    <name type="scientific">Caenibius tardaugens NBRC 16725</name>
    <dbReference type="NCBI Taxonomy" id="1219035"/>
    <lineage>
        <taxon>Bacteria</taxon>
        <taxon>Pseudomonadati</taxon>
        <taxon>Pseudomonadota</taxon>
        <taxon>Alphaproteobacteria</taxon>
        <taxon>Sphingomonadales</taxon>
        <taxon>Erythrobacteraceae</taxon>
        <taxon>Caenibius</taxon>
    </lineage>
</organism>
<dbReference type="Proteomes" id="UP000016568">
    <property type="component" value="Unassembled WGS sequence"/>
</dbReference>
<gene>
    <name evidence="1" type="ORF">NT2_10_00760</name>
</gene>
<evidence type="ECO:0000313" key="2">
    <source>
        <dbReference type="Proteomes" id="UP000016568"/>
    </source>
</evidence>
<evidence type="ECO:0000313" key="1">
    <source>
        <dbReference type="EMBL" id="GAD50631.1"/>
    </source>
</evidence>
<dbReference type="InterPro" id="IPR009097">
    <property type="entry name" value="Cyclic_Pdiesterase"/>
</dbReference>